<gene>
    <name evidence="2" type="ORF">BCR38DRAFT_410467</name>
</gene>
<dbReference type="InParanoid" id="A0A1Y2DW93"/>
<feature type="compositionally biased region" description="Low complexity" evidence="1">
    <location>
        <begin position="278"/>
        <end position="287"/>
    </location>
</feature>
<evidence type="ECO:0000313" key="3">
    <source>
        <dbReference type="Proteomes" id="UP000193689"/>
    </source>
</evidence>
<feature type="compositionally biased region" description="Pro residues" evidence="1">
    <location>
        <begin position="387"/>
        <end position="397"/>
    </location>
</feature>
<feature type="compositionally biased region" description="Polar residues" evidence="1">
    <location>
        <begin position="422"/>
        <end position="441"/>
    </location>
</feature>
<reference evidence="2 3" key="1">
    <citation type="submission" date="2016-07" db="EMBL/GenBank/DDBJ databases">
        <title>Pervasive Adenine N6-methylation of Active Genes in Fungi.</title>
        <authorList>
            <consortium name="DOE Joint Genome Institute"/>
            <person name="Mondo S.J."/>
            <person name="Dannebaum R.O."/>
            <person name="Kuo R.C."/>
            <person name="Labutti K."/>
            <person name="Haridas S."/>
            <person name="Kuo A."/>
            <person name="Salamov A."/>
            <person name="Ahrendt S.R."/>
            <person name="Lipzen A."/>
            <person name="Sullivan W."/>
            <person name="Andreopoulos W.B."/>
            <person name="Clum A."/>
            <person name="Lindquist E."/>
            <person name="Daum C."/>
            <person name="Ramamoorthy G.K."/>
            <person name="Gryganskyi A."/>
            <person name="Culley D."/>
            <person name="Magnuson J.K."/>
            <person name="James T.Y."/>
            <person name="O'Malley M.A."/>
            <person name="Stajich J.E."/>
            <person name="Spatafora J.W."/>
            <person name="Visel A."/>
            <person name="Grigoriev I.V."/>
        </authorList>
    </citation>
    <scope>NUCLEOTIDE SEQUENCE [LARGE SCALE GENOMIC DNA]</scope>
    <source>
        <strain evidence="2 3">CBS 129021</strain>
    </source>
</reference>
<feature type="compositionally biased region" description="Basic and acidic residues" evidence="1">
    <location>
        <begin position="402"/>
        <end position="412"/>
    </location>
</feature>
<feature type="compositionally biased region" description="Basic and acidic residues" evidence="1">
    <location>
        <begin position="173"/>
        <end position="185"/>
    </location>
</feature>
<feature type="compositionally biased region" description="Polar residues" evidence="1">
    <location>
        <begin position="494"/>
        <end position="511"/>
    </location>
</feature>
<proteinExistence type="predicted"/>
<dbReference type="RefSeq" id="XP_040715219.1">
    <property type="nucleotide sequence ID" value="XM_040858468.1"/>
</dbReference>
<dbReference type="OrthoDB" id="5425130at2759"/>
<dbReference type="Proteomes" id="UP000193689">
    <property type="component" value="Unassembled WGS sequence"/>
</dbReference>
<feature type="region of interest" description="Disordered" evidence="1">
    <location>
        <begin position="1"/>
        <end position="569"/>
    </location>
</feature>
<evidence type="ECO:0000313" key="2">
    <source>
        <dbReference type="EMBL" id="ORY63562.1"/>
    </source>
</evidence>
<feature type="compositionally biased region" description="Polar residues" evidence="1">
    <location>
        <begin position="560"/>
        <end position="569"/>
    </location>
</feature>
<keyword evidence="3" id="KW-1185">Reference proteome</keyword>
<dbReference type="EMBL" id="MCFJ01000008">
    <property type="protein sequence ID" value="ORY63562.1"/>
    <property type="molecule type" value="Genomic_DNA"/>
</dbReference>
<feature type="compositionally biased region" description="Polar residues" evidence="1">
    <location>
        <begin position="232"/>
        <end position="244"/>
    </location>
</feature>
<feature type="region of interest" description="Disordered" evidence="1">
    <location>
        <begin position="590"/>
        <end position="623"/>
    </location>
</feature>
<protein>
    <submittedName>
        <fullName evidence="2">Uncharacterized protein</fullName>
    </submittedName>
</protein>
<feature type="compositionally biased region" description="Basic residues" evidence="1">
    <location>
        <begin position="343"/>
        <end position="354"/>
    </location>
</feature>
<feature type="compositionally biased region" description="Low complexity" evidence="1">
    <location>
        <begin position="114"/>
        <end position="140"/>
    </location>
</feature>
<feature type="compositionally biased region" description="Polar residues" evidence="1">
    <location>
        <begin position="1"/>
        <end position="12"/>
    </location>
</feature>
<sequence length="726" mass="77084">MDTTSLQASQMGRSRFSKALPAPPPGLDDGTAIDARQVPRRLPALSNMAFPPRKESVGASMSPKSLDSPLPSLPAPSPVSEAPTKSLPSIPRKAIASPPSQLTAAQVKLRRKSSISSLLSAYSRSSTESVQRSSQDSSVTKNSEPSLSPELDATNDTRKEFIQTSESYSGNLRDGELPHTTKDTGRGLLPPPLKDVSMPNTPRTGLPATPRTGLPVTPRSTRPAESHADANAPSSPVSLTNGSPQKHEIWRRRRTSSKSDRSLAVAALKLDGVSHGSTAQTTTTTAQPLAGPTSEQAQNNPTNPIITSSQPPPPPQKAAIGGLPGRNIKPATATGPDSEMKSFIKKVKSLHTLKKQSESVGEAPDDETPEMPPMVPKKSPSQENIPTVPPAPPPKEGPMPELSDHNSKKAAREPAGAEVVSPVTSPDLTPRASGNSGNSIQRRPVGAQLKSKPSNASLNSPQQSQPPSQTSSQTQPHPPRTTSRPGLPSGPRPTASNANARNLNSDPSYVQETKVGPTPMTSQNTKPGSSSSVRGPGEMRDAPPVQNGPPMQQYGRPMQNGDSNGTKEFSQLEVPGSLATNKRIRNLSVDNLNAPKPLSQVNETELSGGGPSPMKPLSEADQKKVSDAIQRFQDVPRTWKLEPSAEGVFPAAPLTVNHFKCLGDHQQWLSTQNRSYPVACACCHVQDMNPRSVCKACNVRVCRACADLLREHKDLKVVVGKVRPNA</sequence>
<comment type="caution">
    <text evidence="2">The sequence shown here is derived from an EMBL/GenBank/DDBJ whole genome shotgun (WGS) entry which is preliminary data.</text>
</comment>
<name>A0A1Y2DW93_9PEZI</name>
<accession>A0A1Y2DW93</accession>
<feature type="compositionally biased region" description="Polar residues" evidence="1">
    <location>
        <begin position="519"/>
        <end position="533"/>
    </location>
</feature>
<feature type="compositionally biased region" description="Low complexity" evidence="1">
    <location>
        <begin position="460"/>
        <end position="485"/>
    </location>
</feature>
<dbReference type="GeneID" id="63774680"/>
<evidence type="ECO:0000256" key="1">
    <source>
        <dbReference type="SAM" id="MobiDB-lite"/>
    </source>
</evidence>
<feature type="compositionally biased region" description="Low complexity" evidence="1">
    <location>
        <begin position="60"/>
        <end position="70"/>
    </location>
</feature>
<organism evidence="2 3">
    <name type="scientific">Pseudomassariella vexata</name>
    <dbReference type="NCBI Taxonomy" id="1141098"/>
    <lineage>
        <taxon>Eukaryota</taxon>
        <taxon>Fungi</taxon>
        <taxon>Dikarya</taxon>
        <taxon>Ascomycota</taxon>
        <taxon>Pezizomycotina</taxon>
        <taxon>Sordariomycetes</taxon>
        <taxon>Xylariomycetidae</taxon>
        <taxon>Amphisphaeriales</taxon>
        <taxon>Pseudomassariaceae</taxon>
        <taxon>Pseudomassariella</taxon>
    </lineage>
</organism>
<dbReference type="AlphaFoldDB" id="A0A1Y2DW93"/>